<evidence type="ECO:0000259" key="2">
    <source>
        <dbReference type="PROSITE" id="PS50004"/>
    </source>
</evidence>
<dbReference type="PROSITE" id="PS50004">
    <property type="entry name" value="C2"/>
    <property type="match status" value="1"/>
</dbReference>
<dbReference type="InterPro" id="IPR035892">
    <property type="entry name" value="C2_domain_sf"/>
</dbReference>
<keyword evidence="1" id="KW-0472">Membrane</keyword>
<dbReference type="CDD" id="cd04051">
    <property type="entry name" value="C2_SRC2_like"/>
    <property type="match status" value="1"/>
</dbReference>
<accession>A0ABD3M1E4</accession>
<dbReference type="Pfam" id="PF00168">
    <property type="entry name" value="C2"/>
    <property type="match status" value="1"/>
</dbReference>
<feature type="transmembrane region" description="Helical" evidence="1">
    <location>
        <begin position="289"/>
        <end position="308"/>
    </location>
</feature>
<sequence length="310" mass="34326">MALFRADAFVFEGFSDASSQLASEMKDKRFLSRSAPPPPPQSWRRLSVLLPLFFPQFPGLQQPKKRRLSEMPSRYVLEVTVVSAQGLKNVNRRHGPTLPYAVVWVDPNNKRSTRVDDEGHTSPIWNHSLVITLPLVPIEDATLSIHVVHAGSEEDTEPLIGWAWISLRDVLDEAGFGNTLKRSLQLMRPSGRPQGEVVVEVCMREPRYRAPDSCCGPPNGVPHLPPQPNSHYATPPLAFAVGAVVGALGGLLAWPLAFVISEGARRAFEPELCGTCCERSEPRLEPKTWSGSGFWLGFFCLVLIFSLAHM</sequence>
<dbReference type="AlphaFoldDB" id="A0ABD3M1E4"/>
<dbReference type="EMBL" id="JBJKBG010000001">
    <property type="protein sequence ID" value="KAL3755901.1"/>
    <property type="molecule type" value="Genomic_DNA"/>
</dbReference>
<feature type="domain" description="C2" evidence="2">
    <location>
        <begin position="56"/>
        <end position="180"/>
    </location>
</feature>
<dbReference type="Gene3D" id="2.60.40.150">
    <property type="entry name" value="C2 domain"/>
    <property type="match status" value="1"/>
</dbReference>
<keyword evidence="1" id="KW-1133">Transmembrane helix</keyword>
<proteinExistence type="predicted"/>
<dbReference type="SUPFAM" id="SSF49562">
    <property type="entry name" value="C2 domain (Calcium/lipid-binding domain, CaLB)"/>
    <property type="match status" value="1"/>
</dbReference>
<reference evidence="3 4" key="1">
    <citation type="submission" date="2024-11" db="EMBL/GenBank/DDBJ databases">
        <title>Chromosome-level genome assembly of Eucalyptus globulus Labill. provides insights into its genome evolution.</title>
        <authorList>
            <person name="Li X."/>
        </authorList>
    </citation>
    <scope>NUCLEOTIDE SEQUENCE [LARGE SCALE GENOMIC DNA]</scope>
    <source>
        <strain evidence="3">CL2024</strain>
        <tissue evidence="3">Fresh tender leaves</tissue>
    </source>
</reference>
<dbReference type="InterPro" id="IPR000008">
    <property type="entry name" value="C2_dom"/>
</dbReference>
<dbReference type="InterPro" id="IPR044750">
    <property type="entry name" value="C2_SRC2/BAP"/>
</dbReference>
<organism evidence="3 4">
    <name type="scientific">Eucalyptus globulus</name>
    <name type="common">Tasmanian blue gum</name>
    <dbReference type="NCBI Taxonomy" id="34317"/>
    <lineage>
        <taxon>Eukaryota</taxon>
        <taxon>Viridiplantae</taxon>
        <taxon>Streptophyta</taxon>
        <taxon>Embryophyta</taxon>
        <taxon>Tracheophyta</taxon>
        <taxon>Spermatophyta</taxon>
        <taxon>Magnoliopsida</taxon>
        <taxon>eudicotyledons</taxon>
        <taxon>Gunneridae</taxon>
        <taxon>Pentapetalae</taxon>
        <taxon>rosids</taxon>
        <taxon>malvids</taxon>
        <taxon>Myrtales</taxon>
        <taxon>Myrtaceae</taxon>
        <taxon>Myrtoideae</taxon>
        <taxon>Eucalypteae</taxon>
        <taxon>Eucalyptus</taxon>
    </lineage>
</organism>
<gene>
    <name evidence="3" type="ORF">ACJRO7_002880</name>
</gene>
<evidence type="ECO:0000256" key="1">
    <source>
        <dbReference type="SAM" id="Phobius"/>
    </source>
</evidence>
<dbReference type="PANTHER" id="PTHR32246:SF20">
    <property type="entry name" value="CALCIUM-DEPENDENT LIPID-BINDING (CALB DOMAIN) FAMILY PROTEIN"/>
    <property type="match status" value="1"/>
</dbReference>
<keyword evidence="4" id="KW-1185">Reference proteome</keyword>
<dbReference type="Proteomes" id="UP001634007">
    <property type="component" value="Unassembled WGS sequence"/>
</dbReference>
<protein>
    <recommendedName>
        <fullName evidence="2">C2 domain-containing protein</fullName>
    </recommendedName>
</protein>
<evidence type="ECO:0000313" key="4">
    <source>
        <dbReference type="Proteomes" id="UP001634007"/>
    </source>
</evidence>
<feature type="transmembrane region" description="Helical" evidence="1">
    <location>
        <begin position="237"/>
        <end position="260"/>
    </location>
</feature>
<name>A0ABD3M1E4_EUCGL</name>
<dbReference type="PANTHER" id="PTHR32246">
    <property type="entry name" value="INGRESSION PROTEIN FIC1"/>
    <property type="match status" value="1"/>
</dbReference>
<evidence type="ECO:0000313" key="3">
    <source>
        <dbReference type="EMBL" id="KAL3755901.1"/>
    </source>
</evidence>
<dbReference type="SMART" id="SM00239">
    <property type="entry name" value="C2"/>
    <property type="match status" value="1"/>
</dbReference>
<keyword evidence="1" id="KW-0812">Transmembrane</keyword>
<comment type="caution">
    <text evidence="3">The sequence shown here is derived from an EMBL/GenBank/DDBJ whole genome shotgun (WGS) entry which is preliminary data.</text>
</comment>